<evidence type="ECO:0008006" key="3">
    <source>
        <dbReference type="Google" id="ProtNLM"/>
    </source>
</evidence>
<evidence type="ECO:0000313" key="1">
    <source>
        <dbReference type="EMBL" id="REK87656.1"/>
    </source>
</evidence>
<keyword evidence="2" id="KW-1185">Reference proteome</keyword>
<sequence length="228" mass="26345">MSPLSDYEKRYLAMLDELSNSPEIQVYYEERGPVEEQVGDAQEAFELIADEQGIFLDPLLHRTFLRFEELSCHWGVERGDVYLTGEFSLYHLAAAMLTVGVDLATDDTPEEESTLYSELRLFDDHPRGGGDTMAALRIHPGMTSPEVWYYHGTRGVFKLDLNYSEYLDALLTTKGTYGWQYLFTDVSMRDVDFQGAAENIQNMLKIFPEIFPDHDYEPFRVRLAERLR</sequence>
<name>A0A371PYT4_STRIH</name>
<evidence type="ECO:0000313" key="2">
    <source>
        <dbReference type="Proteomes" id="UP000262477"/>
    </source>
</evidence>
<organism evidence="1 2">
    <name type="scientific">Streptomyces inhibens</name>
    <dbReference type="NCBI Taxonomy" id="2293571"/>
    <lineage>
        <taxon>Bacteria</taxon>
        <taxon>Bacillati</taxon>
        <taxon>Actinomycetota</taxon>
        <taxon>Actinomycetes</taxon>
        <taxon>Kitasatosporales</taxon>
        <taxon>Streptomycetaceae</taxon>
        <taxon>Streptomyces</taxon>
    </lineage>
</organism>
<reference evidence="1 2" key="1">
    <citation type="submission" date="2018-08" db="EMBL/GenBank/DDBJ databases">
        <title>Streptomyces NEAU-D10 sp. nov., a novel Actinomycete isolated from soil.</title>
        <authorList>
            <person name="Jin L."/>
        </authorList>
    </citation>
    <scope>NUCLEOTIDE SEQUENCE [LARGE SCALE GENOMIC DNA]</scope>
    <source>
        <strain evidence="1 2">NEAU-D10</strain>
    </source>
</reference>
<dbReference type="OrthoDB" id="4234970at2"/>
<dbReference type="EMBL" id="QUAC01000206">
    <property type="protein sequence ID" value="REK87656.1"/>
    <property type="molecule type" value="Genomic_DNA"/>
</dbReference>
<accession>A0A371PYT4</accession>
<protein>
    <recommendedName>
        <fullName evidence="3">SMI1/KNR4 family protein</fullName>
    </recommendedName>
</protein>
<gene>
    <name evidence="1" type="ORF">DY245_25520</name>
</gene>
<dbReference type="AlphaFoldDB" id="A0A371PYT4"/>
<dbReference type="Proteomes" id="UP000262477">
    <property type="component" value="Unassembled WGS sequence"/>
</dbReference>
<proteinExistence type="predicted"/>
<comment type="caution">
    <text evidence="1">The sequence shown here is derived from an EMBL/GenBank/DDBJ whole genome shotgun (WGS) entry which is preliminary data.</text>
</comment>